<evidence type="ECO:0000256" key="1">
    <source>
        <dbReference type="ARBA" id="ARBA00023015"/>
    </source>
</evidence>
<dbReference type="Gene3D" id="1.10.10.60">
    <property type="entry name" value="Homeodomain-like"/>
    <property type="match status" value="2"/>
</dbReference>
<dbReference type="GO" id="GO:0043565">
    <property type="term" value="F:sequence-specific DNA binding"/>
    <property type="evidence" value="ECO:0007669"/>
    <property type="project" value="InterPro"/>
</dbReference>
<accession>A0A1I0RZP2</accession>
<feature type="domain" description="HTH araC/xylS-type" evidence="4">
    <location>
        <begin position="7"/>
        <end position="115"/>
    </location>
</feature>
<keyword evidence="6" id="KW-1185">Reference proteome</keyword>
<name>A0A1I0RZP2_9FLAO</name>
<evidence type="ECO:0000313" key="5">
    <source>
        <dbReference type="EMBL" id="SEW47293.1"/>
    </source>
</evidence>
<reference evidence="6" key="1">
    <citation type="submission" date="2016-10" db="EMBL/GenBank/DDBJ databases">
        <authorList>
            <person name="Varghese N."/>
            <person name="Submissions S."/>
        </authorList>
    </citation>
    <scope>NUCLEOTIDE SEQUENCE [LARGE SCALE GENOMIC DNA]</scope>
    <source>
        <strain evidence="6">DSM 17724</strain>
    </source>
</reference>
<dbReference type="SUPFAM" id="SSF46689">
    <property type="entry name" value="Homeodomain-like"/>
    <property type="match status" value="1"/>
</dbReference>
<dbReference type="STRING" id="356305.SAMN05421841_3488"/>
<dbReference type="SMART" id="SM00342">
    <property type="entry name" value="HTH_ARAC"/>
    <property type="match status" value="1"/>
</dbReference>
<protein>
    <submittedName>
        <fullName evidence="5">Helix-turn-helix domain-containing protein</fullName>
    </submittedName>
</protein>
<gene>
    <name evidence="5" type="ORF">SAMN05421841_3488</name>
</gene>
<proteinExistence type="predicted"/>
<sequence length="118" mass="13957">MTNITKQKLVAKLDEFEKSGLYLRTNFSLSYLTMYCETNSKYISYLIKTYKGKDFNNYINELRVQYILEKLRTCPHYKNYKMSTLASEAGFSSPNKFSMIFKKHTSYSPSIFIKCMDK</sequence>
<dbReference type="Pfam" id="PF12833">
    <property type="entry name" value="HTH_18"/>
    <property type="match status" value="1"/>
</dbReference>
<keyword evidence="1" id="KW-0805">Transcription regulation</keyword>
<dbReference type="PROSITE" id="PS01124">
    <property type="entry name" value="HTH_ARAC_FAMILY_2"/>
    <property type="match status" value="1"/>
</dbReference>
<dbReference type="InterPro" id="IPR018060">
    <property type="entry name" value="HTH_AraC"/>
</dbReference>
<dbReference type="Proteomes" id="UP000199469">
    <property type="component" value="Unassembled WGS sequence"/>
</dbReference>
<evidence type="ECO:0000256" key="2">
    <source>
        <dbReference type="ARBA" id="ARBA00023125"/>
    </source>
</evidence>
<organism evidence="5 6">
    <name type="scientific">Chryseobacterium wanjuense</name>
    <dbReference type="NCBI Taxonomy" id="356305"/>
    <lineage>
        <taxon>Bacteria</taxon>
        <taxon>Pseudomonadati</taxon>
        <taxon>Bacteroidota</taxon>
        <taxon>Flavobacteriia</taxon>
        <taxon>Flavobacteriales</taxon>
        <taxon>Weeksellaceae</taxon>
        <taxon>Chryseobacterium group</taxon>
        <taxon>Chryseobacterium</taxon>
    </lineage>
</organism>
<dbReference type="GO" id="GO:0003700">
    <property type="term" value="F:DNA-binding transcription factor activity"/>
    <property type="evidence" value="ECO:0007669"/>
    <property type="project" value="InterPro"/>
</dbReference>
<evidence type="ECO:0000313" key="6">
    <source>
        <dbReference type="Proteomes" id="UP000199469"/>
    </source>
</evidence>
<evidence type="ECO:0000256" key="3">
    <source>
        <dbReference type="ARBA" id="ARBA00023163"/>
    </source>
</evidence>
<dbReference type="AlphaFoldDB" id="A0A1I0RZP2"/>
<dbReference type="PANTHER" id="PTHR43280:SF34">
    <property type="entry name" value="ARAC-FAMILY TRANSCRIPTIONAL REGULATOR"/>
    <property type="match status" value="1"/>
</dbReference>
<dbReference type="InterPro" id="IPR009057">
    <property type="entry name" value="Homeodomain-like_sf"/>
</dbReference>
<dbReference type="PANTHER" id="PTHR43280">
    <property type="entry name" value="ARAC-FAMILY TRANSCRIPTIONAL REGULATOR"/>
    <property type="match status" value="1"/>
</dbReference>
<evidence type="ECO:0000259" key="4">
    <source>
        <dbReference type="PROSITE" id="PS01124"/>
    </source>
</evidence>
<keyword evidence="2" id="KW-0238">DNA-binding</keyword>
<keyword evidence="3" id="KW-0804">Transcription</keyword>
<dbReference type="EMBL" id="FOIU01000003">
    <property type="protein sequence ID" value="SEW47293.1"/>
    <property type="molecule type" value="Genomic_DNA"/>
</dbReference>